<feature type="region of interest" description="Disordered" evidence="3">
    <location>
        <begin position="20"/>
        <end position="103"/>
    </location>
</feature>
<dbReference type="GO" id="GO:0005085">
    <property type="term" value="F:guanyl-nucleotide exchange factor activity"/>
    <property type="evidence" value="ECO:0007669"/>
    <property type="project" value="UniProtKB-UniRule"/>
</dbReference>
<dbReference type="OrthoDB" id="1053009at2759"/>
<feature type="compositionally biased region" description="Low complexity" evidence="3">
    <location>
        <begin position="24"/>
        <end position="43"/>
    </location>
</feature>
<proteinExistence type="predicted"/>
<reference evidence="6" key="1">
    <citation type="journal article" date="2019" name="Nat. Commun.">
        <title>The genome of broomcorn millet.</title>
        <authorList>
            <person name="Zou C."/>
            <person name="Miki D."/>
            <person name="Li D."/>
            <person name="Tang Q."/>
            <person name="Xiao L."/>
            <person name="Rajput S."/>
            <person name="Deng P."/>
            <person name="Jia W."/>
            <person name="Huang R."/>
            <person name="Zhang M."/>
            <person name="Sun Y."/>
            <person name="Hu J."/>
            <person name="Fu X."/>
            <person name="Schnable P.S."/>
            <person name="Li F."/>
            <person name="Zhang H."/>
            <person name="Feng B."/>
            <person name="Zhu X."/>
            <person name="Liu R."/>
            <person name="Schnable J.C."/>
            <person name="Zhu J.-K."/>
            <person name="Zhang H."/>
        </authorList>
    </citation>
    <scope>NUCLEOTIDE SEQUENCE [LARGE SCALE GENOMIC DNA]</scope>
</reference>
<comment type="caution">
    <text evidence="5">The sequence shown here is derived from an EMBL/GenBank/DDBJ whole genome shotgun (WGS) entry which is preliminary data.</text>
</comment>
<dbReference type="FunFam" id="1.20.58.1310:FF:000001">
    <property type="entry name" value="Rop guanine nucleotide exchange factor 9"/>
    <property type="match status" value="1"/>
</dbReference>
<evidence type="ECO:0000256" key="3">
    <source>
        <dbReference type="SAM" id="MobiDB-lite"/>
    </source>
</evidence>
<dbReference type="STRING" id="4540.A0A3L6R1B1"/>
<accession>A0A3L6R1B1</accession>
<dbReference type="Gene3D" id="1.20.58.2010">
    <property type="entry name" value="PRONE domain, subdomain 1"/>
    <property type="match status" value="1"/>
</dbReference>
<dbReference type="Pfam" id="PF03759">
    <property type="entry name" value="PRONE"/>
    <property type="match status" value="1"/>
</dbReference>
<keyword evidence="1 2" id="KW-0344">Guanine-nucleotide releasing factor</keyword>
<evidence type="ECO:0000256" key="1">
    <source>
        <dbReference type="ARBA" id="ARBA00022658"/>
    </source>
</evidence>
<dbReference type="Proteomes" id="UP000275267">
    <property type="component" value="Unassembled WGS sequence"/>
</dbReference>
<evidence type="ECO:0000313" key="5">
    <source>
        <dbReference type="EMBL" id="RLM92806.1"/>
    </source>
</evidence>
<keyword evidence="6" id="KW-1185">Reference proteome</keyword>
<dbReference type="PANTHER" id="PTHR33101">
    <property type="entry name" value="ROP GUANINE NUCLEOTIDE EXCHANGE FACTOR 1"/>
    <property type="match status" value="1"/>
</dbReference>
<gene>
    <name evidence="5" type="ORF">C2845_PM08G21810</name>
</gene>
<dbReference type="Gene3D" id="1.20.58.1310">
    <property type="entry name" value="PRONE domain, subdomain 2"/>
    <property type="match status" value="1"/>
</dbReference>
<evidence type="ECO:0000259" key="4">
    <source>
        <dbReference type="PROSITE" id="PS51334"/>
    </source>
</evidence>
<dbReference type="EMBL" id="PQIB02000010">
    <property type="protein sequence ID" value="RLM92806.1"/>
    <property type="molecule type" value="Genomic_DNA"/>
</dbReference>
<dbReference type="InterPro" id="IPR005512">
    <property type="entry name" value="PRONE_dom"/>
</dbReference>
<feature type="domain" description="PRONE" evidence="4">
    <location>
        <begin position="1"/>
        <end position="412"/>
    </location>
</feature>
<evidence type="ECO:0000256" key="2">
    <source>
        <dbReference type="PROSITE-ProRule" id="PRU00663"/>
    </source>
</evidence>
<name>A0A3L6R1B1_PANMI</name>
<dbReference type="InterPro" id="IPR038937">
    <property type="entry name" value="RopGEF"/>
</dbReference>
<dbReference type="PROSITE" id="PS51334">
    <property type="entry name" value="PRONE"/>
    <property type="match status" value="1"/>
</dbReference>
<evidence type="ECO:0000313" key="6">
    <source>
        <dbReference type="Proteomes" id="UP000275267"/>
    </source>
</evidence>
<sequence>MVGGFLRRGHSLDRLLSRRWRAVSPSPSFSSSPSPSSSQPSSPRGGSVRGGMADDDDDATTVPPLQKRVLSRSHGSRAISGRLNDLPPVPTRTVRDCGPPSASIFGEQRRLEPMSADRRARWNKEIDWLLSVTDHIVEFAPSQQVSEDGTNMEVMGTQQRGDLLVNIPALRKLDAMLLEYLDSFHEPQEFWYVAKDADGGEDDDSCDKWWIPTVRVPPEGLSEASKKWLQHQKELVGQVLKAAMAINADVLTEMEIPEEYIESLPKNGRSILGDSMYKIITADIFDPSELLNSVDLSTEHKIVDLKDQIEASVVIWQRKICNKLSWGPGVSLEKREEFEERAQTVLLILKHKFPGVPQSSLDISKIQYNKDVGYAILESYSRTLESLAFAVLSRIEDVLHADAVARDPKRTKSRRMTSLESPVLDAAAVEAERAAPEYSALAKARPRGW</sequence>
<organism evidence="5 6">
    <name type="scientific">Panicum miliaceum</name>
    <name type="common">Proso millet</name>
    <name type="synonym">Broomcorn millet</name>
    <dbReference type="NCBI Taxonomy" id="4540"/>
    <lineage>
        <taxon>Eukaryota</taxon>
        <taxon>Viridiplantae</taxon>
        <taxon>Streptophyta</taxon>
        <taxon>Embryophyta</taxon>
        <taxon>Tracheophyta</taxon>
        <taxon>Spermatophyta</taxon>
        <taxon>Magnoliopsida</taxon>
        <taxon>Liliopsida</taxon>
        <taxon>Poales</taxon>
        <taxon>Poaceae</taxon>
        <taxon>PACMAD clade</taxon>
        <taxon>Panicoideae</taxon>
        <taxon>Panicodae</taxon>
        <taxon>Paniceae</taxon>
        <taxon>Panicinae</taxon>
        <taxon>Panicum</taxon>
        <taxon>Panicum sect. Panicum</taxon>
    </lineage>
</organism>
<dbReference type="PANTHER" id="PTHR33101:SF10">
    <property type="entry name" value="ROP GUANINE NUCLEOTIDE EXCHANGE FACTOR 12"/>
    <property type="match status" value="1"/>
</dbReference>
<dbReference type="AlphaFoldDB" id="A0A3L6R1B1"/>
<protein>
    <submittedName>
        <fullName evidence="5">Rop guanine nucleotide exchange factor 12</fullName>
    </submittedName>
</protein>